<keyword evidence="2" id="KW-0812">Transmembrane</keyword>
<feature type="compositionally biased region" description="Low complexity" evidence="1">
    <location>
        <begin position="384"/>
        <end position="401"/>
    </location>
</feature>
<keyword evidence="2" id="KW-0472">Membrane</keyword>
<protein>
    <submittedName>
        <fullName evidence="3">Uncharacterized protein</fullName>
    </submittedName>
</protein>
<feature type="region of interest" description="Disordered" evidence="1">
    <location>
        <begin position="384"/>
        <end position="416"/>
    </location>
</feature>
<proteinExistence type="predicted"/>
<evidence type="ECO:0000313" key="4">
    <source>
        <dbReference type="Proteomes" id="UP001056012"/>
    </source>
</evidence>
<dbReference type="VEuPathDB" id="FungiDB:yc1106_05509"/>
<feature type="transmembrane region" description="Helical" evidence="2">
    <location>
        <begin position="67"/>
        <end position="89"/>
    </location>
</feature>
<accession>A0A9Q9DTP8</accession>
<feature type="transmembrane region" description="Helical" evidence="2">
    <location>
        <begin position="170"/>
        <end position="192"/>
    </location>
</feature>
<feature type="transmembrane region" description="Helical" evidence="2">
    <location>
        <begin position="295"/>
        <end position="317"/>
    </location>
</feature>
<feature type="transmembrane region" description="Helical" evidence="2">
    <location>
        <begin position="213"/>
        <end position="242"/>
    </location>
</feature>
<sequence length="416" mass="45330">MTITNTSGSVKGIFSLHVITAGLSFILLLGALALFAKQLTGGPGRPRAFMKFWQSTGKRHSATGTQFFVITGLFCLMTAYATQSAIVALQTRYPSSPYYVTSAYAYPRYTGTSGFNPSTQYGKIISILSFLYQCAQILLQTSIVGAIWIAANHIHSNGTHLREPGFLSVIWNLFWMLAILGLGFASWAVGLARRGSGNSARAYPTLIGGDYTVRTLFVTYVVVVIVASTSVTIEAVLCWIGIRKNGLPGNTFKSALTRIVMLVTPIVWIRNAFSVAQIVIIYYNNNAWSRRTNRALAFLFIIFGQLCDLAILALLLWCAWSFGRKDDTPYVVKDSRYSESVRDGNVRDSVMADGTTTTTNGNGYNTTANGNGYNTAANSNGYNTATNGNTYTTTPNGNGHNSGYNRDPEYVPHVSV</sequence>
<keyword evidence="2" id="KW-1133">Transmembrane helix</keyword>
<dbReference type="OrthoDB" id="3640947at2759"/>
<feature type="transmembrane region" description="Helical" evidence="2">
    <location>
        <begin position="262"/>
        <end position="283"/>
    </location>
</feature>
<evidence type="ECO:0000256" key="1">
    <source>
        <dbReference type="SAM" id="MobiDB-lite"/>
    </source>
</evidence>
<organism evidence="3 4">
    <name type="scientific">Curvularia clavata</name>
    <dbReference type="NCBI Taxonomy" id="95742"/>
    <lineage>
        <taxon>Eukaryota</taxon>
        <taxon>Fungi</taxon>
        <taxon>Dikarya</taxon>
        <taxon>Ascomycota</taxon>
        <taxon>Pezizomycotina</taxon>
        <taxon>Dothideomycetes</taxon>
        <taxon>Pleosporomycetidae</taxon>
        <taxon>Pleosporales</taxon>
        <taxon>Pleosporineae</taxon>
        <taxon>Pleosporaceae</taxon>
        <taxon>Curvularia</taxon>
    </lineage>
</organism>
<evidence type="ECO:0000256" key="2">
    <source>
        <dbReference type="SAM" id="Phobius"/>
    </source>
</evidence>
<reference evidence="3" key="1">
    <citation type="submission" date="2021-12" db="EMBL/GenBank/DDBJ databases">
        <title>Curvularia clavata genome.</title>
        <authorList>
            <person name="Cao Y."/>
        </authorList>
    </citation>
    <scope>NUCLEOTIDE SEQUENCE</scope>
    <source>
        <strain evidence="3">Yc1106</strain>
    </source>
</reference>
<dbReference type="Proteomes" id="UP001056012">
    <property type="component" value="Chromosome 4"/>
</dbReference>
<dbReference type="EMBL" id="CP089277">
    <property type="protein sequence ID" value="USP78235.1"/>
    <property type="molecule type" value="Genomic_DNA"/>
</dbReference>
<gene>
    <name evidence="3" type="ORF">yc1106_05509</name>
</gene>
<feature type="transmembrane region" description="Helical" evidence="2">
    <location>
        <begin position="130"/>
        <end position="150"/>
    </location>
</feature>
<evidence type="ECO:0000313" key="3">
    <source>
        <dbReference type="EMBL" id="USP78235.1"/>
    </source>
</evidence>
<name>A0A9Q9DTP8_CURCL</name>
<keyword evidence="4" id="KW-1185">Reference proteome</keyword>
<feature type="transmembrane region" description="Helical" evidence="2">
    <location>
        <begin position="12"/>
        <end position="36"/>
    </location>
</feature>
<dbReference type="AlphaFoldDB" id="A0A9Q9DTP8"/>